<evidence type="ECO:0000313" key="2">
    <source>
        <dbReference type="Proteomes" id="UP000653411"/>
    </source>
</evidence>
<gene>
    <name evidence="1" type="ORF">GCM10011578_069830</name>
</gene>
<organism evidence="1 2">
    <name type="scientific">Streptomyces fuscichromogenes</name>
    <dbReference type="NCBI Taxonomy" id="1324013"/>
    <lineage>
        <taxon>Bacteria</taxon>
        <taxon>Bacillati</taxon>
        <taxon>Actinomycetota</taxon>
        <taxon>Actinomycetes</taxon>
        <taxon>Kitasatosporales</taxon>
        <taxon>Streptomycetaceae</taxon>
        <taxon>Streptomyces</taxon>
    </lineage>
</organism>
<accession>A0A917XJP2</accession>
<dbReference type="InterPro" id="IPR006311">
    <property type="entry name" value="TAT_signal"/>
</dbReference>
<dbReference type="PROSITE" id="PS51318">
    <property type="entry name" value="TAT"/>
    <property type="match status" value="1"/>
</dbReference>
<dbReference type="RefSeq" id="WP_229713530.1">
    <property type="nucleotide sequence ID" value="NZ_BMML01000020.1"/>
</dbReference>
<reference evidence="1" key="2">
    <citation type="submission" date="2020-09" db="EMBL/GenBank/DDBJ databases">
        <authorList>
            <person name="Sun Q."/>
            <person name="Zhou Y."/>
        </authorList>
    </citation>
    <scope>NUCLEOTIDE SEQUENCE</scope>
    <source>
        <strain evidence="1">CGMCC 4.7110</strain>
    </source>
</reference>
<comment type="caution">
    <text evidence="1">The sequence shown here is derived from an EMBL/GenBank/DDBJ whole genome shotgun (WGS) entry which is preliminary data.</text>
</comment>
<dbReference type="AlphaFoldDB" id="A0A917XJP2"/>
<sequence length="84" mass="8691">MSTTRRTLLTVCAAIAGGGVLGDVFAGAVPRATTELMRAGRRPAGTRTLGEPSGAPAWYLVARDDQALPAAAADPIRRAARHHV</sequence>
<name>A0A917XJP2_9ACTN</name>
<evidence type="ECO:0000313" key="1">
    <source>
        <dbReference type="EMBL" id="GGN31725.1"/>
    </source>
</evidence>
<protein>
    <submittedName>
        <fullName evidence="1">Uncharacterized protein</fullName>
    </submittedName>
</protein>
<dbReference type="Proteomes" id="UP000653411">
    <property type="component" value="Unassembled WGS sequence"/>
</dbReference>
<reference evidence="1" key="1">
    <citation type="journal article" date="2014" name="Int. J. Syst. Evol. Microbiol.">
        <title>Complete genome sequence of Corynebacterium casei LMG S-19264T (=DSM 44701T), isolated from a smear-ripened cheese.</title>
        <authorList>
            <consortium name="US DOE Joint Genome Institute (JGI-PGF)"/>
            <person name="Walter F."/>
            <person name="Albersmeier A."/>
            <person name="Kalinowski J."/>
            <person name="Ruckert C."/>
        </authorList>
    </citation>
    <scope>NUCLEOTIDE SEQUENCE</scope>
    <source>
        <strain evidence="1">CGMCC 4.7110</strain>
    </source>
</reference>
<keyword evidence="2" id="KW-1185">Reference proteome</keyword>
<proteinExistence type="predicted"/>
<dbReference type="EMBL" id="BMML01000020">
    <property type="protein sequence ID" value="GGN31725.1"/>
    <property type="molecule type" value="Genomic_DNA"/>
</dbReference>